<dbReference type="Proteomes" id="UP000326380">
    <property type="component" value="Unassembled WGS sequence"/>
</dbReference>
<evidence type="ECO:0000313" key="2">
    <source>
        <dbReference type="Proteomes" id="UP000326380"/>
    </source>
</evidence>
<reference evidence="1 2" key="1">
    <citation type="submission" date="2019-09" db="EMBL/GenBank/DDBJ databases">
        <title>Genome sequence of Hymenobacter sp. M3.</title>
        <authorList>
            <person name="Srinivasan S."/>
        </authorList>
    </citation>
    <scope>NUCLEOTIDE SEQUENCE [LARGE SCALE GENOMIC DNA]</scope>
    <source>
        <strain evidence="1 2">M3</strain>
    </source>
</reference>
<name>A0A7L4ZY61_9BACT</name>
<dbReference type="RefSeq" id="WP_151079460.1">
    <property type="nucleotide sequence ID" value="NZ_CP047647.1"/>
</dbReference>
<gene>
    <name evidence="1" type="ORF">F0P96_13605</name>
</gene>
<accession>A0A7L4ZY61</accession>
<organism evidence="1 2">
    <name type="scientific">Hymenobacter busanensis</name>
    <dbReference type="NCBI Taxonomy" id="2607656"/>
    <lineage>
        <taxon>Bacteria</taxon>
        <taxon>Pseudomonadati</taxon>
        <taxon>Bacteroidota</taxon>
        <taxon>Cytophagia</taxon>
        <taxon>Cytophagales</taxon>
        <taxon>Hymenobacteraceae</taxon>
        <taxon>Hymenobacter</taxon>
    </lineage>
</organism>
<dbReference type="InterPro" id="IPR026444">
    <property type="entry name" value="Secre_tail"/>
</dbReference>
<dbReference type="AlphaFoldDB" id="A0A7L4ZY61"/>
<evidence type="ECO:0000313" key="1">
    <source>
        <dbReference type="EMBL" id="KAA9331283.1"/>
    </source>
</evidence>
<sequence>MKKLVFPILLSGFPLLGFAQSAPATAKSALISGDSAKSGVVAPTVTFSLEANPVNNSLRVRTNAKGPMSLEINDTDGRPVFTKSLSATGAPMTVPLGKLSGGTYVVRCTVADKVYMRRMTLGQ</sequence>
<dbReference type="EMBL" id="VTWU01000005">
    <property type="protein sequence ID" value="KAA9331283.1"/>
    <property type="molecule type" value="Genomic_DNA"/>
</dbReference>
<protein>
    <submittedName>
        <fullName evidence="1">T9SS type A sorting domain-containing protein</fullName>
    </submittedName>
</protein>
<dbReference type="NCBIfam" id="TIGR04183">
    <property type="entry name" value="Por_Secre_tail"/>
    <property type="match status" value="1"/>
</dbReference>
<keyword evidence="2" id="KW-1185">Reference proteome</keyword>
<comment type="caution">
    <text evidence="1">The sequence shown here is derived from an EMBL/GenBank/DDBJ whole genome shotgun (WGS) entry which is preliminary data.</text>
</comment>
<proteinExistence type="predicted"/>